<dbReference type="Proteomes" id="UP000669903">
    <property type="component" value="Unassembled WGS sequence"/>
</dbReference>
<evidence type="ECO:0000256" key="8">
    <source>
        <dbReference type="ARBA" id="ARBA00022989"/>
    </source>
</evidence>
<keyword evidence="17" id="KW-1185">Reference proteome</keyword>
<comment type="subcellular location">
    <subcellularLocation>
        <location evidence="2 13">Mitochondrion inner membrane</location>
        <topology evidence="2 13">Multi-pass membrane protein</topology>
    </subcellularLocation>
</comment>
<name>A0A836GBY6_9HYME</name>
<evidence type="ECO:0000256" key="11">
    <source>
        <dbReference type="ARBA" id="ARBA00023136"/>
    </source>
</evidence>
<proteinExistence type="inferred from homology"/>
<feature type="non-terminal residue" evidence="16">
    <location>
        <position position="206"/>
    </location>
</feature>
<evidence type="ECO:0000256" key="4">
    <source>
        <dbReference type="ARBA" id="ARBA00021009"/>
    </source>
</evidence>
<dbReference type="GO" id="GO:0005743">
    <property type="term" value="C:mitochondrial inner membrane"/>
    <property type="evidence" value="ECO:0007669"/>
    <property type="project" value="UniProtKB-SubCell"/>
</dbReference>
<evidence type="ECO:0000256" key="12">
    <source>
        <dbReference type="ARBA" id="ARBA00031024"/>
    </source>
</evidence>
<feature type="non-terminal residue" evidence="16">
    <location>
        <position position="1"/>
    </location>
</feature>
<keyword evidence="11 15" id="KW-0472">Membrane</keyword>
<dbReference type="AlphaFoldDB" id="A0A836GBY6"/>
<feature type="region of interest" description="Disordered" evidence="14">
    <location>
        <begin position="176"/>
        <end position="206"/>
    </location>
</feature>
<keyword evidence="8 15" id="KW-1133">Transmembrane helix</keyword>
<evidence type="ECO:0000256" key="14">
    <source>
        <dbReference type="SAM" id="MobiDB-lite"/>
    </source>
</evidence>
<evidence type="ECO:0000256" key="6">
    <source>
        <dbReference type="ARBA" id="ARBA00022692"/>
    </source>
</evidence>
<dbReference type="PANTHER" id="PTHR11432">
    <property type="entry name" value="NADH DEHYDROGENASE SUBUNIT 1"/>
    <property type="match status" value="1"/>
</dbReference>
<keyword evidence="7" id="KW-0999">Mitochondrion inner membrane</keyword>
<evidence type="ECO:0000313" key="17">
    <source>
        <dbReference type="Proteomes" id="UP000669903"/>
    </source>
</evidence>
<evidence type="ECO:0000256" key="9">
    <source>
        <dbReference type="ARBA" id="ARBA00023075"/>
    </source>
</evidence>
<evidence type="ECO:0000256" key="13">
    <source>
        <dbReference type="RuleBase" id="RU000471"/>
    </source>
</evidence>
<protein>
    <recommendedName>
        <fullName evidence="4">NADH-ubiquinone oxidoreductase chain 1</fullName>
    </recommendedName>
    <alternativeName>
        <fullName evidence="12">NADH dehydrogenase subunit 1</fullName>
    </alternativeName>
</protein>
<reference evidence="16" key="1">
    <citation type="submission" date="2020-03" db="EMBL/GenBank/DDBJ databases">
        <title>Relaxed selection underlies rapid genomic changes in the transitions from sociality to social parasitism in ants.</title>
        <authorList>
            <person name="Bi X."/>
        </authorList>
    </citation>
    <scope>NUCLEOTIDE SEQUENCE</scope>
    <source>
        <strain evidence="16">BGI-DK2014a</strain>
        <tissue evidence="16">Whole body</tissue>
    </source>
</reference>
<keyword evidence="9" id="KW-0830">Ubiquinone</keyword>
<dbReference type="PANTHER" id="PTHR11432:SF3">
    <property type="entry name" value="NADH-UBIQUINONE OXIDOREDUCTASE CHAIN 1"/>
    <property type="match status" value="1"/>
</dbReference>
<evidence type="ECO:0000256" key="3">
    <source>
        <dbReference type="ARBA" id="ARBA00010535"/>
    </source>
</evidence>
<keyword evidence="10" id="KW-0496">Mitochondrion</keyword>
<organism evidence="16 17">
    <name type="scientific">Acromyrmex charruanus</name>
    <dbReference type="NCBI Taxonomy" id="2715315"/>
    <lineage>
        <taxon>Eukaryota</taxon>
        <taxon>Metazoa</taxon>
        <taxon>Ecdysozoa</taxon>
        <taxon>Arthropoda</taxon>
        <taxon>Hexapoda</taxon>
        <taxon>Insecta</taxon>
        <taxon>Pterygota</taxon>
        <taxon>Neoptera</taxon>
        <taxon>Endopterygota</taxon>
        <taxon>Hymenoptera</taxon>
        <taxon>Apocrita</taxon>
        <taxon>Aculeata</taxon>
        <taxon>Formicoidea</taxon>
        <taxon>Formicidae</taxon>
        <taxon>Myrmicinae</taxon>
        <taxon>Acromyrmex</taxon>
    </lineage>
</organism>
<evidence type="ECO:0000256" key="10">
    <source>
        <dbReference type="ARBA" id="ARBA00023128"/>
    </source>
</evidence>
<accession>A0A836GBY6</accession>
<feature type="transmembrane region" description="Helical" evidence="15">
    <location>
        <begin position="101"/>
        <end position="125"/>
    </location>
</feature>
<keyword evidence="5" id="KW-0813">Transport</keyword>
<evidence type="ECO:0000256" key="15">
    <source>
        <dbReference type="SAM" id="Phobius"/>
    </source>
</evidence>
<evidence type="ECO:0000256" key="1">
    <source>
        <dbReference type="ARBA" id="ARBA00003257"/>
    </source>
</evidence>
<comment type="caution">
    <text evidence="16">The sequence shown here is derived from an EMBL/GenBank/DDBJ whole genome shotgun (WGS) entry which is preliminary data.</text>
</comment>
<gene>
    <name evidence="16" type="primary">nd1_0</name>
    <name evidence="16" type="ORF">G6Z76_0009620</name>
</gene>
<dbReference type="GO" id="GO:0003954">
    <property type="term" value="F:NADH dehydrogenase activity"/>
    <property type="evidence" value="ECO:0007669"/>
    <property type="project" value="TreeGrafter"/>
</dbReference>
<evidence type="ECO:0000256" key="7">
    <source>
        <dbReference type="ARBA" id="ARBA00022792"/>
    </source>
</evidence>
<feature type="transmembrane region" description="Helical" evidence="15">
    <location>
        <begin position="65"/>
        <end position="89"/>
    </location>
</feature>
<feature type="transmembrane region" description="Helical" evidence="15">
    <location>
        <begin position="6"/>
        <end position="28"/>
    </location>
</feature>
<dbReference type="InterPro" id="IPR018086">
    <property type="entry name" value="NADH_UbQ_OxRdtase_su1_CS"/>
</dbReference>
<evidence type="ECO:0000256" key="5">
    <source>
        <dbReference type="ARBA" id="ARBA00022448"/>
    </source>
</evidence>
<dbReference type="EMBL" id="JAANIC010001949">
    <property type="protein sequence ID" value="KAG5345916.1"/>
    <property type="molecule type" value="Genomic_DNA"/>
</dbReference>
<dbReference type="Pfam" id="PF00146">
    <property type="entry name" value="NADHdh"/>
    <property type="match status" value="1"/>
</dbReference>
<dbReference type="PROSITE" id="PS00667">
    <property type="entry name" value="COMPLEX1_ND1_1"/>
    <property type="match status" value="1"/>
</dbReference>
<keyword evidence="13" id="KW-0520">NAD</keyword>
<evidence type="ECO:0000256" key="2">
    <source>
        <dbReference type="ARBA" id="ARBA00004448"/>
    </source>
</evidence>
<comment type="similarity">
    <text evidence="3 13">Belongs to the complex I subunit 1 family.</text>
</comment>
<comment type="function">
    <text evidence="1">Core subunit of the mitochondrial membrane respiratory chain NADH dehydrogenase (Complex I) that is believed to belong to the minimal assembly required for catalysis. Complex I functions in the transfer of electrons from NADH to the respiratory chain. The immediate electron acceptor for the enzyme is believed to be ubiquinone.</text>
</comment>
<evidence type="ECO:0000313" key="16">
    <source>
        <dbReference type="EMBL" id="KAG5345916.1"/>
    </source>
</evidence>
<dbReference type="GO" id="GO:0009060">
    <property type="term" value="P:aerobic respiration"/>
    <property type="evidence" value="ECO:0007669"/>
    <property type="project" value="TreeGrafter"/>
</dbReference>
<keyword evidence="6 13" id="KW-0812">Transmembrane</keyword>
<sequence>TPLVVLTLVRLIIVEIYVLVRVAFFTLLERKILEYIQERKGPNKVGLGGLLQPFRDAIKLFRKEYYMYYICPIILFKIMIINWLVYGYITNDISQTLSYEVSLIIIFLFLFCIINFSFPLSLNFIGEIIMLIRILNWDGQNAAPSDSLFCWYCKGQEHLLETCELRIASNNRRKINEQGNSRDPLKSGVAQGSERVSYPSTSKKGQ</sequence>
<dbReference type="InterPro" id="IPR001694">
    <property type="entry name" value="NADH_UbQ_OxRdtase_su1/FPO"/>
</dbReference>